<keyword evidence="2 5" id="KW-0812">Transmembrane</keyword>
<feature type="transmembrane region" description="Helical" evidence="7">
    <location>
        <begin position="165"/>
        <end position="187"/>
    </location>
</feature>
<keyword evidence="4 7" id="KW-0472">Membrane</keyword>
<feature type="transmembrane region" description="Helical" evidence="7">
    <location>
        <begin position="327"/>
        <end position="349"/>
    </location>
</feature>
<dbReference type="GO" id="GO:0005743">
    <property type="term" value="C:mitochondrial inner membrane"/>
    <property type="evidence" value="ECO:0007669"/>
    <property type="project" value="TreeGrafter"/>
</dbReference>
<name>A0A7S4AVY8_9STRA</name>
<proteinExistence type="inferred from homology"/>
<evidence type="ECO:0000256" key="7">
    <source>
        <dbReference type="SAM" id="Phobius"/>
    </source>
</evidence>
<protein>
    <recommendedName>
        <fullName evidence="8">Membrane insertase YidC/Oxa/ALB C-terminal domain-containing protein</fullName>
    </recommendedName>
</protein>
<evidence type="ECO:0000256" key="1">
    <source>
        <dbReference type="ARBA" id="ARBA00004141"/>
    </source>
</evidence>
<feature type="compositionally biased region" description="Low complexity" evidence="6">
    <location>
        <begin position="86"/>
        <end position="101"/>
    </location>
</feature>
<organism evidence="9">
    <name type="scientific">Pseudo-nitzschia australis</name>
    <dbReference type="NCBI Taxonomy" id="44445"/>
    <lineage>
        <taxon>Eukaryota</taxon>
        <taxon>Sar</taxon>
        <taxon>Stramenopiles</taxon>
        <taxon>Ochrophyta</taxon>
        <taxon>Bacillariophyta</taxon>
        <taxon>Bacillariophyceae</taxon>
        <taxon>Bacillariophycidae</taxon>
        <taxon>Bacillariales</taxon>
        <taxon>Bacillariaceae</taxon>
        <taxon>Pseudo-nitzschia</taxon>
    </lineage>
</organism>
<evidence type="ECO:0000256" key="6">
    <source>
        <dbReference type="SAM" id="MobiDB-lite"/>
    </source>
</evidence>
<dbReference type="PANTHER" id="PTHR12428">
    <property type="entry name" value="OXA1"/>
    <property type="match status" value="1"/>
</dbReference>
<dbReference type="PANTHER" id="PTHR12428:SF65">
    <property type="entry name" value="CYTOCHROME C OXIDASE ASSEMBLY PROTEIN COX18, MITOCHONDRIAL"/>
    <property type="match status" value="1"/>
</dbReference>
<dbReference type="AlphaFoldDB" id="A0A7S4AVY8"/>
<feature type="region of interest" description="Disordered" evidence="6">
    <location>
        <begin position="398"/>
        <end position="436"/>
    </location>
</feature>
<evidence type="ECO:0000313" key="9">
    <source>
        <dbReference type="EMBL" id="CAE0728652.1"/>
    </source>
</evidence>
<feature type="domain" description="Membrane insertase YidC/Oxa/ALB C-terminal" evidence="8">
    <location>
        <begin position="169"/>
        <end position="361"/>
    </location>
</feature>
<feature type="compositionally biased region" description="Basic and acidic residues" evidence="6">
    <location>
        <begin position="398"/>
        <end position="421"/>
    </location>
</feature>
<evidence type="ECO:0000256" key="4">
    <source>
        <dbReference type="ARBA" id="ARBA00023136"/>
    </source>
</evidence>
<dbReference type="Pfam" id="PF02096">
    <property type="entry name" value="60KD_IMP"/>
    <property type="match status" value="1"/>
</dbReference>
<gene>
    <name evidence="9" type="ORF">PAUS00366_LOCUS21436</name>
</gene>
<comment type="subcellular location">
    <subcellularLocation>
        <location evidence="1 5">Membrane</location>
        <topology evidence="1 5">Multi-pass membrane protein</topology>
    </subcellularLocation>
</comment>
<dbReference type="NCBIfam" id="TIGR03592">
    <property type="entry name" value="yidC_oxa1_cterm"/>
    <property type="match status" value="1"/>
</dbReference>
<evidence type="ECO:0000259" key="8">
    <source>
        <dbReference type="Pfam" id="PF02096"/>
    </source>
</evidence>
<dbReference type="EMBL" id="HBIX01032548">
    <property type="protein sequence ID" value="CAE0728652.1"/>
    <property type="molecule type" value="Transcribed_RNA"/>
</dbReference>
<keyword evidence="3 7" id="KW-1133">Transmembrane helix</keyword>
<dbReference type="GO" id="GO:0032977">
    <property type="term" value="F:membrane insertase activity"/>
    <property type="evidence" value="ECO:0007669"/>
    <property type="project" value="InterPro"/>
</dbReference>
<feature type="transmembrane region" description="Helical" evidence="7">
    <location>
        <begin position="237"/>
        <end position="258"/>
    </location>
</feature>
<dbReference type="CDD" id="cd20069">
    <property type="entry name" value="5TM_Oxa1-like"/>
    <property type="match status" value="1"/>
</dbReference>
<evidence type="ECO:0000256" key="5">
    <source>
        <dbReference type="RuleBase" id="RU003945"/>
    </source>
</evidence>
<sequence>MIRMNVNSLVRRHFAAKGGTSRVVSPVSSALCDWKKENESQSQQQQQQRALISSFAISGSSPTLFGGKIFTKNSTSQRRFLSTNDSSASSSVSSEAAKSSSPDQATNFEETMDNMFTQSQKVAASEGDKWFVDETLTQEVWDPKWWNIADHAVNAVNFVNDTTGFGVAASILAVTCAVRAVILPLAIRGQRASSRMAHLQPELAMMKKRYEALGTPSQAEQQAFGKNMQALFKRYEVTPFTALATPLIQTPMFIGMFFGMRKFPDLFPEVCANGGLWWFTDLTVPDPTYILPIACGISFIATIESGKDQMIDANPQHGPVIVNAFRAMAVVMIPVITSFPAAMLCYWVPNNFITMVQSITLRTDFVKQTFGIWDRPKPLPGQGTDAGFQETMEKLVKQVKGEPTTDKQRIEQHNKEIETRKRVQQASKTARASRRG</sequence>
<comment type="similarity">
    <text evidence="5">Belongs to the OXA1/ALB3/YidC family.</text>
</comment>
<reference evidence="9" key="1">
    <citation type="submission" date="2021-01" db="EMBL/GenBank/DDBJ databases">
        <authorList>
            <person name="Corre E."/>
            <person name="Pelletier E."/>
            <person name="Niang G."/>
            <person name="Scheremetjew M."/>
            <person name="Finn R."/>
            <person name="Kale V."/>
            <person name="Holt S."/>
            <person name="Cochrane G."/>
            <person name="Meng A."/>
            <person name="Brown T."/>
            <person name="Cohen L."/>
        </authorList>
    </citation>
    <scope>NUCLEOTIDE SEQUENCE</scope>
    <source>
        <strain evidence="9">10249 10 AB</strain>
    </source>
</reference>
<dbReference type="GO" id="GO:0032979">
    <property type="term" value="P:protein insertion into mitochondrial inner membrane from matrix"/>
    <property type="evidence" value="ECO:0007669"/>
    <property type="project" value="TreeGrafter"/>
</dbReference>
<accession>A0A7S4AVY8</accession>
<dbReference type="InterPro" id="IPR028055">
    <property type="entry name" value="YidC/Oxa/ALB_C"/>
</dbReference>
<dbReference type="InterPro" id="IPR001708">
    <property type="entry name" value="YidC/ALB3/OXA1/COX18"/>
</dbReference>
<feature type="region of interest" description="Disordered" evidence="6">
    <location>
        <begin position="81"/>
        <end position="106"/>
    </location>
</feature>
<evidence type="ECO:0000256" key="2">
    <source>
        <dbReference type="ARBA" id="ARBA00022692"/>
    </source>
</evidence>
<evidence type="ECO:0000256" key="3">
    <source>
        <dbReference type="ARBA" id="ARBA00022989"/>
    </source>
</evidence>